<evidence type="ECO:0000256" key="5">
    <source>
        <dbReference type="ARBA" id="ARBA00012483"/>
    </source>
</evidence>
<protein>
    <recommendedName>
        <fullName evidence="5">RING-type E3 ubiquitin transferase</fullName>
        <ecNumber evidence="5">2.3.2.27</ecNumber>
    </recommendedName>
</protein>
<gene>
    <name evidence="20" type="ORF">AKAME5_001170000</name>
</gene>
<evidence type="ECO:0000259" key="19">
    <source>
        <dbReference type="PROSITE" id="PS50918"/>
    </source>
</evidence>
<dbReference type="SMART" id="SM00261">
    <property type="entry name" value="FU"/>
    <property type="match status" value="3"/>
</dbReference>
<dbReference type="SUPFAM" id="SSF117839">
    <property type="entry name" value="WWE domain"/>
    <property type="match status" value="1"/>
</dbReference>
<evidence type="ECO:0000256" key="8">
    <source>
        <dbReference type="ARBA" id="ARBA00022679"/>
    </source>
</evidence>
<dbReference type="EMBL" id="BRZM01000038">
    <property type="protein sequence ID" value="GLD59721.1"/>
    <property type="molecule type" value="Genomic_DNA"/>
</dbReference>
<feature type="region of interest" description="Disordered" evidence="17">
    <location>
        <begin position="411"/>
        <end position="444"/>
    </location>
</feature>
<keyword evidence="13" id="KW-0833">Ubl conjugation pathway</keyword>
<keyword evidence="7" id="KW-0964">Secreted</keyword>
<evidence type="ECO:0000313" key="21">
    <source>
        <dbReference type="Proteomes" id="UP001279410"/>
    </source>
</evidence>
<evidence type="ECO:0000256" key="7">
    <source>
        <dbReference type="ARBA" id="ARBA00022525"/>
    </source>
</evidence>
<dbReference type="InterPro" id="IPR037197">
    <property type="entry name" value="WWE_dom_sf"/>
</dbReference>
<dbReference type="InterPro" id="IPR004170">
    <property type="entry name" value="WWE_dom"/>
</dbReference>
<comment type="subcellular location">
    <subcellularLocation>
        <location evidence="2">Cytoplasm</location>
        <location evidence="2">Cytosol</location>
    </subcellularLocation>
    <subcellularLocation>
        <location evidence="3">Secreted</location>
    </subcellularLocation>
</comment>
<feature type="domain" description="WWE" evidence="19">
    <location>
        <begin position="322"/>
        <end position="399"/>
    </location>
</feature>
<dbReference type="Pfam" id="PF02825">
    <property type="entry name" value="WWE"/>
    <property type="match status" value="1"/>
</dbReference>
<evidence type="ECO:0000256" key="13">
    <source>
        <dbReference type="ARBA" id="ARBA00022786"/>
    </source>
</evidence>
<dbReference type="Gene3D" id="2.20.100.10">
    <property type="entry name" value="Thrombospondin type-1 (TSP1) repeat"/>
    <property type="match status" value="1"/>
</dbReference>
<evidence type="ECO:0000313" key="20">
    <source>
        <dbReference type="EMBL" id="GLD59721.1"/>
    </source>
</evidence>
<evidence type="ECO:0000256" key="3">
    <source>
        <dbReference type="ARBA" id="ARBA00004613"/>
    </source>
</evidence>
<evidence type="ECO:0000256" key="18">
    <source>
        <dbReference type="SAM" id="SignalP"/>
    </source>
</evidence>
<comment type="caution">
    <text evidence="20">The sequence shown here is derived from an EMBL/GenBank/DDBJ whole genome shotgun (WGS) entry which is preliminary data.</text>
</comment>
<dbReference type="FunFam" id="3.30.720.50:FF:000003">
    <property type="entry name" value="E3 ubiquitin-protein ligase RNF146"/>
    <property type="match status" value="1"/>
</dbReference>
<comment type="pathway">
    <text evidence="4">Protein modification; protein ubiquitination.</text>
</comment>
<dbReference type="SUPFAM" id="SSF57184">
    <property type="entry name" value="Growth factor receptor domain"/>
    <property type="match status" value="1"/>
</dbReference>
<dbReference type="CDD" id="cd00064">
    <property type="entry name" value="FU"/>
    <property type="match status" value="1"/>
</dbReference>
<dbReference type="Proteomes" id="UP001279410">
    <property type="component" value="Unassembled WGS sequence"/>
</dbReference>
<keyword evidence="14" id="KW-0862">Zinc</keyword>
<dbReference type="EC" id="2.3.2.27" evidence="5"/>
<dbReference type="AlphaFoldDB" id="A0AAD3MU43"/>
<dbReference type="Gene3D" id="3.30.720.50">
    <property type="match status" value="1"/>
</dbReference>
<keyword evidence="10" id="KW-0479">Metal-binding</keyword>
<dbReference type="InterPro" id="IPR051514">
    <property type="entry name" value="R-spondin"/>
</dbReference>
<evidence type="ECO:0000256" key="4">
    <source>
        <dbReference type="ARBA" id="ARBA00004906"/>
    </source>
</evidence>
<evidence type="ECO:0000256" key="17">
    <source>
        <dbReference type="SAM" id="MobiDB-lite"/>
    </source>
</evidence>
<evidence type="ECO:0000256" key="11">
    <source>
        <dbReference type="ARBA" id="ARBA00022729"/>
    </source>
</evidence>
<dbReference type="InterPro" id="IPR043601">
    <property type="entry name" value="Rspo_Fu-CRD_dom"/>
</dbReference>
<dbReference type="PROSITE" id="PS50918">
    <property type="entry name" value="WWE"/>
    <property type="match status" value="1"/>
</dbReference>
<keyword evidence="11 18" id="KW-0732">Signal</keyword>
<sequence length="444" mass="49277">MQIPLLIWILHFTNLTRGLDRTKILRHRRSSSGSRLCPAGCASCSALNGCLSCKPRLFFHLELDGMRQRGTCLSSCPRGHYGMRSPHINTCTRCKEDCAFCFSENFCTRCHPGHFLFRGKCESSCPNGLTPNTALRECTECTVGCEVCVRRNVCVRCRADLYFLHGQCHLTCPSGSEPDVQLMQCIPQVHCEVGEWTEWGPCIRKRSMRAYRRGEVTRTRQVLRPPSVYGEPCPHVSETRRHPMFSMAGCGELDCSVNALTPSKLTEEVGNTCATDSSSSATIPECAICLQSCVHPEVPEDFLERPVLLSPEELKAAAAGVTQSAGTGGGSCGDYAWYYEGRNGWWQYDERTSRELEEAFAKGRKSTEMLIAGFLYVADLENLVQYRRNEHGRRRKIKRDAVNIPKKGVAGLRLDPEPAPTPALPAVSPAAANGVSWPDGSRTF</sequence>
<keyword evidence="8" id="KW-0808">Transferase</keyword>
<dbReference type="GO" id="GO:0005829">
    <property type="term" value="C:cytosol"/>
    <property type="evidence" value="ECO:0007669"/>
    <property type="project" value="UniProtKB-SubCell"/>
</dbReference>
<dbReference type="Gene3D" id="2.10.220.10">
    <property type="entry name" value="Hormone Receptor, Insulin-like Growth Factor Receptor 1, Chain A, domain 2"/>
    <property type="match status" value="2"/>
</dbReference>
<dbReference type="InterPro" id="IPR018123">
    <property type="entry name" value="WWE-dom_subgr"/>
</dbReference>
<evidence type="ECO:0000256" key="12">
    <source>
        <dbReference type="ARBA" id="ARBA00022771"/>
    </source>
</evidence>
<dbReference type="GO" id="GO:0005576">
    <property type="term" value="C:extracellular region"/>
    <property type="evidence" value="ECO:0007669"/>
    <property type="project" value="UniProtKB-SubCell"/>
</dbReference>
<keyword evidence="21" id="KW-1185">Reference proteome</keyword>
<evidence type="ECO:0000256" key="14">
    <source>
        <dbReference type="ARBA" id="ARBA00022833"/>
    </source>
</evidence>
<evidence type="ECO:0000256" key="16">
    <source>
        <dbReference type="ARBA" id="ARBA00023180"/>
    </source>
</evidence>
<organism evidence="20 21">
    <name type="scientific">Lates japonicus</name>
    <name type="common">Japanese lates</name>
    <dbReference type="NCBI Taxonomy" id="270547"/>
    <lineage>
        <taxon>Eukaryota</taxon>
        <taxon>Metazoa</taxon>
        <taxon>Chordata</taxon>
        <taxon>Craniata</taxon>
        <taxon>Vertebrata</taxon>
        <taxon>Euteleostomi</taxon>
        <taxon>Actinopterygii</taxon>
        <taxon>Neopterygii</taxon>
        <taxon>Teleostei</taxon>
        <taxon>Neoteleostei</taxon>
        <taxon>Acanthomorphata</taxon>
        <taxon>Carangaria</taxon>
        <taxon>Carangaria incertae sedis</taxon>
        <taxon>Centropomidae</taxon>
        <taxon>Lates</taxon>
    </lineage>
</organism>
<evidence type="ECO:0000256" key="6">
    <source>
        <dbReference type="ARBA" id="ARBA00022490"/>
    </source>
</evidence>
<evidence type="ECO:0000256" key="9">
    <source>
        <dbReference type="ARBA" id="ARBA00022687"/>
    </source>
</evidence>
<dbReference type="InterPro" id="IPR009030">
    <property type="entry name" value="Growth_fac_rcpt_cys_sf"/>
</dbReference>
<keyword evidence="6" id="KW-0963">Cytoplasm</keyword>
<comment type="catalytic activity">
    <reaction evidence="1">
        <text>S-ubiquitinyl-[E2 ubiquitin-conjugating enzyme]-L-cysteine + [acceptor protein]-L-lysine = [E2 ubiquitin-conjugating enzyme]-L-cysteine + N(6)-ubiquitinyl-[acceptor protein]-L-lysine.</text>
        <dbReference type="EC" id="2.3.2.27"/>
    </reaction>
</comment>
<keyword evidence="16" id="KW-0325">Glycoprotein</keyword>
<dbReference type="GO" id="GO:0061630">
    <property type="term" value="F:ubiquitin protein ligase activity"/>
    <property type="evidence" value="ECO:0007669"/>
    <property type="project" value="UniProtKB-EC"/>
</dbReference>
<keyword evidence="15" id="KW-1015">Disulfide bond</keyword>
<accession>A0AAD3MU43</accession>
<evidence type="ECO:0000256" key="15">
    <source>
        <dbReference type="ARBA" id="ARBA00023157"/>
    </source>
</evidence>
<evidence type="ECO:0000256" key="2">
    <source>
        <dbReference type="ARBA" id="ARBA00004514"/>
    </source>
</evidence>
<feature type="chain" id="PRO_5042223330" description="RING-type E3 ubiquitin transferase" evidence="18">
    <location>
        <begin position="19"/>
        <end position="444"/>
    </location>
</feature>
<feature type="signal peptide" evidence="18">
    <location>
        <begin position="1"/>
        <end position="18"/>
    </location>
</feature>
<dbReference type="SMART" id="SM00678">
    <property type="entry name" value="WWE"/>
    <property type="match status" value="1"/>
</dbReference>
<dbReference type="GO" id="GO:0016055">
    <property type="term" value="P:Wnt signaling pathway"/>
    <property type="evidence" value="ECO:0007669"/>
    <property type="project" value="UniProtKB-KW"/>
</dbReference>
<keyword evidence="12" id="KW-0863">Zinc-finger</keyword>
<dbReference type="Pfam" id="PF15913">
    <property type="entry name" value="Furin-like_2"/>
    <property type="match status" value="1"/>
</dbReference>
<dbReference type="PANTHER" id="PTHR46987:SF1">
    <property type="entry name" value="R-SPONDIN-3"/>
    <property type="match status" value="1"/>
</dbReference>
<dbReference type="InterPro" id="IPR036383">
    <property type="entry name" value="TSP1_rpt_sf"/>
</dbReference>
<evidence type="ECO:0000256" key="10">
    <source>
        <dbReference type="ARBA" id="ARBA00022723"/>
    </source>
</evidence>
<proteinExistence type="predicted"/>
<dbReference type="GO" id="GO:0008270">
    <property type="term" value="F:zinc ion binding"/>
    <property type="evidence" value="ECO:0007669"/>
    <property type="project" value="UniProtKB-KW"/>
</dbReference>
<name>A0AAD3MU43_LATJO</name>
<dbReference type="InterPro" id="IPR006212">
    <property type="entry name" value="Furin_repeat"/>
</dbReference>
<evidence type="ECO:0000256" key="1">
    <source>
        <dbReference type="ARBA" id="ARBA00000900"/>
    </source>
</evidence>
<dbReference type="PANTHER" id="PTHR46987">
    <property type="entry name" value="NEUROHYPOPHYSIAL HORMONES, N-TERMINAL DOMAIN CONTAINING PROTEIN"/>
    <property type="match status" value="1"/>
</dbReference>
<keyword evidence="9" id="KW-0879">Wnt signaling pathway</keyword>
<reference evidence="20" key="1">
    <citation type="submission" date="2022-08" db="EMBL/GenBank/DDBJ databases">
        <title>Genome sequencing of akame (Lates japonicus).</title>
        <authorList>
            <person name="Hashiguchi Y."/>
            <person name="Takahashi H."/>
        </authorList>
    </citation>
    <scope>NUCLEOTIDE SEQUENCE</scope>
    <source>
        <strain evidence="20">Kochi</strain>
    </source>
</reference>